<dbReference type="GO" id="GO:0005635">
    <property type="term" value="C:nuclear envelope"/>
    <property type="evidence" value="ECO:0007669"/>
    <property type="project" value="TreeGrafter"/>
</dbReference>
<proteinExistence type="predicted"/>
<sequence>MASLWQFGRREEPESGGKILRGRRRLPPFSPYRRPLALPAPETQVRQSPNWLRGLISGAGKLISSVLDSDDSGSSPSESSACPSDEDYSPIPGEQPSFDVSFPVYGSLDAAQPLFLHHESFGTDFSVSAWVWRIIGISCITVTLYQLYVSFLRESMKEGNVDLLAIIPKSDSKLLIEQLLMQETFSREECNKMLEIIHSRAVCTPSDVGEGIQNDISNRFAGNGTSQLFDERRNISGTSNYSPSNLSAFSRRLYADEAITPDLRNRAILETEKWFQEKGLSPSLKFDQECGPCVLNTECFDSYGGSPIEMAKSYMQCLPPWRSASFSNNGFMFQHESTKRTSSTLANTLTTSKLSLESFAKKVERFGKIDFVGVTDLTNVYFPIGSWGSDENLNILPKFRKNDLKEGSTFRQKELSGKLSVYDASKTSYASIDSSIRGMLIEDILSTRLSNSSNLLYEAFFSDKVIQLHNEKAVELDIPKRLVNVTSEFKARLEEFKHLTPKEPRGQAQLMVDMRHERDRNKSIRWYQMNFKNNRAGDDHNLRRRESRA</sequence>
<name>A0A2I0BCA4_9ASPA</name>
<dbReference type="OrthoDB" id="666185at2759"/>
<dbReference type="STRING" id="1088818.A0A2I0BCA4"/>
<dbReference type="Proteomes" id="UP000236161">
    <property type="component" value="Unassembled WGS sequence"/>
</dbReference>
<dbReference type="AlphaFoldDB" id="A0A2I0BCA4"/>
<gene>
    <name evidence="2" type="ORF">AXF42_Ash005758</name>
</gene>
<dbReference type="PANTHER" id="PTHR33416:SF37">
    <property type="entry name" value="OS04G0655600 PROTEIN"/>
    <property type="match status" value="1"/>
</dbReference>
<evidence type="ECO:0000313" key="2">
    <source>
        <dbReference type="EMBL" id="PKA65424.1"/>
    </source>
</evidence>
<feature type="region of interest" description="Disordered" evidence="1">
    <location>
        <begin position="67"/>
        <end position="90"/>
    </location>
</feature>
<keyword evidence="3" id="KW-1185">Reference proteome</keyword>
<feature type="region of interest" description="Disordered" evidence="1">
    <location>
        <begin position="1"/>
        <end position="46"/>
    </location>
</feature>
<reference evidence="2 3" key="1">
    <citation type="journal article" date="2017" name="Nature">
        <title>The Apostasia genome and the evolution of orchids.</title>
        <authorList>
            <person name="Zhang G.Q."/>
            <person name="Liu K.W."/>
            <person name="Li Z."/>
            <person name="Lohaus R."/>
            <person name="Hsiao Y.Y."/>
            <person name="Niu S.C."/>
            <person name="Wang J.Y."/>
            <person name="Lin Y.C."/>
            <person name="Xu Q."/>
            <person name="Chen L.J."/>
            <person name="Yoshida K."/>
            <person name="Fujiwara S."/>
            <person name="Wang Z.W."/>
            <person name="Zhang Y.Q."/>
            <person name="Mitsuda N."/>
            <person name="Wang M."/>
            <person name="Liu G.H."/>
            <person name="Pecoraro L."/>
            <person name="Huang H.X."/>
            <person name="Xiao X.J."/>
            <person name="Lin M."/>
            <person name="Wu X.Y."/>
            <person name="Wu W.L."/>
            <person name="Chen Y.Y."/>
            <person name="Chang S.B."/>
            <person name="Sakamoto S."/>
            <person name="Ohme-Takagi M."/>
            <person name="Yagi M."/>
            <person name="Zeng S.J."/>
            <person name="Shen C.Y."/>
            <person name="Yeh C.M."/>
            <person name="Luo Y.B."/>
            <person name="Tsai W.C."/>
            <person name="Van de Peer Y."/>
            <person name="Liu Z.J."/>
        </authorList>
    </citation>
    <scope>NUCLEOTIDE SEQUENCE [LARGE SCALE GENOMIC DNA]</scope>
    <source>
        <strain evidence="3">cv. Shenzhen</strain>
        <tissue evidence="2">Stem</tissue>
    </source>
</reference>
<evidence type="ECO:0000313" key="3">
    <source>
        <dbReference type="Proteomes" id="UP000236161"/>
    </source>
</evidence>
<dbReference type="GO" id="GO:0071763">
    <property type="term" value="P:nuclear membrane organization"/>
    <property type="evidence" value="ECO:0007669"/>
    <property type="project" value="TreeGrafter"/>
</dbReference>
<protein>
    <submittedName>
        <fullName evidence="2">Uncharacterized protein</fullName>
    </submittedName>
</protein>
<feature type="compositionally biased region" description="Low complexity" evidence="1">
    <location>
        <begin position="67"/>
        <end position="83"/>
    </location>
</feature>
<organism evidence="2 3">
    <name type="scientific">Apostasia shenzhenica</name>
    <dbReference type="NCBI Taxonomy" id="1088818"/>
    <lineage>
        <taxon>Eukaryota</taxon>
        <taxon>Viridiplantae</taxon>
        <taxon>Streptophyta</taxon>
        <taxon>Embryophyta</taxon>
        <taxon>Tracheophyta</taxon>
        <taxon>Spermatophyta</taxon>
        <taxon>Magnoliopsida</taxon>
        <taxon>Liliopsida</taxon>
        <taxon>Asparagales</taxon>
        <taxon>Orchidaceae</taxon>
        <taxon>Apostasioideae</taxon>
        <taxon>Apostasia</taxon>
    </lineage>
</organism>
<dbReference type="PANTHER" id="PTHR33416">
    <property type="entry name" value="NUCLEAR PORE COMPLEX PROTEIN NUP1"/>
    <property type="match status" value="1"/>
</dbReference>
<accession>A0A2I0BCA4</accession>
<dbReference type="EMBL" id="KZ451895">
    <property type="protein sequence ID" value="PKA65424.1"/>
    <property type="molecule type" value="Genomic_DNA"/>
</dbReference>
<evidence type="ECO:0000256" key="1">
    <source>
        <dbReference type="SAM" id="MobiDB-lite"/>
    </source>
</evidence>